<dbReference type="PANTHER" id="PTHR30160">
    <property type="entry name" value="TETRAACYLDISACCHARIDE 4'-KINASE-RELATED"/>
    <property type="match status" value="1"/>
</dbReference>
<dbReference type="GO" id="GO:0005829">
    <property type="term" value="C:cytosol"/>
    <property type="evidence" value="ECO:0007669"/>
    <property type="project" value="TreeGrafter"/>
</dbReference>
<feature type="non-terminal residue" evidence="2">
    <location>
        <position position="1"/>
    </location>
</feature>
<dbReference type="EMBL" id="LAZR01046446">
    <property type="protein sequence ID" value="KKK96521.1"/>
    <property type="molecule type" value="Genomic_DNA"/>
</dbReference>
<dbReference type="GO" id="GO:0009244">
    <property type="term" value="P:lipopolysaccharide core region biosynthetic process"/>
    <property type="evidence" value="ECO:0007669"/>
    <property type="project" value="TreeGrafter"/>
</dbReference>
<dbReference type="SUPFAM" id="SSF53335">
    <property type="entry name" value="S-adenosyl-L-methionine-dependent methyltransferases"/>
    <property type="match status" value="1"/>
</dbReference>
<dbReference type="InterPro" id="IPR051199">
    <property type="entry name" value="LPS_LOS_Heptosyltrfase"/>
</dbReference>
<dbReference type="GO" id="GO:0008713">
    <property type="term" value="F:ADP-heptose-lipopolysaccharide heptosyltransferase activity"/>
    <property type="evidence" value="ECO:0007669"/>
    <property type="project" value="TreeGrafter"/>
</dbReference>
<evidence type="ECO:0000259" key="1">
    <source>
        <dbReference type="Pfam" id="PF08241"/>
    </source>
</evidence>
<reference evidence="2" key="1">
    <citation type="journal article" date="2015" name="Nature">
        <title>Complex archaea that bridge the gap between prokaryotes and eukaryotes.</title>
        <authorList>
            <person name="Spang A."/>
            <person name="Saw J.H."/>
            <person name="Jorgensen S.L."/>
            <person name="Zaremba-Niedzwiedzka K."/>
            <person name="Martijn J."/>
            <person name="Lind A.E."/>
            <person name="van Eijk R."/>
            <person name="Schleper C."/>
            <person name="Guy L."/>
            <person name="Ettema T.J."/>
        </authorList>
    </citation>
    <scope>NUCLEOTIDE SEQUENCE</scope>
</reference>
<dbReference type="InterPro" id="IPR029063">
    <property type="entry name" value="SAM-dependent_MTases_sf"/>
</dbReference>
<feature type="non-terminal residue" evidence="2">
    <location>
        <position position="446"/>
    </location>
</feature>
<dbReference type="SUPFAM" id="SSF53756">
    <property type="entry name" value="UDP-Glycosyltransferase/glycogen phosphorylase"/>
    <property type="match status" value="1"/>
</dbReference>
<dbReference type="AlphaFoldDB" id="A0A0F9CIM0"/>
<name>A0A0F9CIM0_9ZZZZ</name>
<protein>
    <recommendedName>
        <fullName evidence="1">Methyltransferase type 11 domain-containing protein</fullName>
    </recommendedName>
</protein>
<dbReference type="Gene3D" id="3.40.50.150">
    <property type="entry name" value="Vaccinia Virus protein VP39"/>
    <property type="match status" value="1"/>
</dbReference>
<gene>
    <name evidence="2" type="ORF">LCGC14_2661930</name>
</gene>
<accession>A0A0F9CIM0</accession>
<evidence type="ECO:0000313" key="2">
    <source>
        <dbReference type="EMBL" id="KKK96521.1"/>
    </source>
</evidence>
<dbReference type="Pfam" id="PF08241">
    <property type="entry name" value="Methyltransf_11"/>
    <property type="match status" value="1"/>
</dbReference>
<comment type="caution">
    <text evidence="2">The sequence shown here is derived from an EMBL/GenBank/DDBJ whole genome shotgun (WGS) entry which is preliminary data.</text>
</comment>
<dbReference type="InterPro" id="IPR013216">
    <property type="entry name" value="Methyltransf_11"/>
</dbReference>
<organism evidence="2">
    <name type="scientific">marine sediment metagenome</name>
    <dbReference type="NCBI Taxonomy" id="412755"/>
    <lineage>
        <taxon>unclassified sequences</taxon>
        <taxon>metagenomes</taxon>
        <taxon>ecological metagenomes</taxon>
    </lineage>
</organism>
<dbReference type="Gene3D" id="3.40.50.2000">
    <property type="entry name" value="Glycogen Phosphorylase B"/>
    <property type="match status" value="2"/>
</dbReference>
<proteinExistence type="predicted"/>
<dbReference type="GO" id="GO:0008757">
    <property type="term" value="F:S-adenosylmethionine-dependent methyltransferase activity"/>
    <property type="evidence" value="ECO:0007669"/>
    <property type="project" value="InterPro"/>
</dbReference>
<feature type="domain" description="Methyltransferase type 11" evidence="1">
    <location>
        <begin position="27"/>
        <end position="95"/>
    </location>
</feature>
<sequence>SRKCRYRVSTLCRGVGLDLNVRDEKIVPGAIGICRVKNPKADIALDISANDGLGIFADNQFDYLFDSHQLGDFTCTEAILKEWWRVIKPGGFLILYEQDKDYYPLVDTPGADPLRRKDLFWEDAWSVLEAVGNAELFSKSRHNDSNEYSWQLVARKKFAATTNPIEELKDGNTDGMVCFPRVKKADKEALVIRYGALGDTLWVTPVLSQLKKDGYFVVMNTTTKGAEVLKHNPNIDEFIIHTRHEDIPYDELEYYWNMMGRHFERVVNLTKSCEGHLIKVEGSRESRWSKEMRHAECNYNFQDRQMELAGYPDIKGCIPELHFSEIEEALADTFVNAHKEKFTIVWSLSGSGFHKTYPWAEYIAGEIMQQFNDIEIITVGDDSCKLLEWQNPQTINKCGVYTIRQSFLLTKYADLVIGADTGLLNAASCFDTPKIVFLSTNTVENL</sequence>